<name>A0ABN9SZJ4_9DINO</name>
<gene>
    <name evidence="1" type="ORF">PCOR1329_LOCUS34084</name>
</gene>
<dbReference type="EMBL" id="CAUYUJ010014194">
    <property type="protein sequence ID" value="CAK0838053.1"/>
    <property type="molecule type" value="Genomic_DNA"/>
</dbReference>
<evidence type="ECO:0000313" key="2">
    <source>
        <dbReference type="Proteomes" id="UP001189429"/>
    </source>
</evidence>
<keyword evidence="2" id="KW-1185">Reference proteome</keyword>
<sequence>MGSHGDALYLLRVAAPCWLKALWAGGAACTVCTLVVSYRHTLDHVRAAAECGFGGNPFVPCSFGPRADRVLHLLLMPPILSLTSALQMLLPSAEPLCSLLRVTQAMKMFFLAVRLPEPKWLVCDRPKRAGHM</sequence>
<protein>
    <recommendedName>
        <fullName evidence="3">Secreted protein</fullName>
    </recommendedName>
</protein>
<dbReference type="Proteomes" id="UP001189429">
    <property type="component" value="Unassembled WGS sequence"/>
</dbReference>
<reference evidence="1" key="1">
    <citation type="submission" date="2023-10" db="EMBL/GenBank/DDBJ databases">
        <authorList>
            <person name="Chen Y."/>
            <person name="Shah S."/>
            <person name="Dougan E. K."/>
            <person name="Thang M."/>
            <person name="Chan C."/>
        </authorList>
    </citation>
    <scope>NUCLEOTIDE SEQUENCE [LARGE SCALE GENOMIC DNA]</scope>
</reference>
<comment type="caution">
    <text evidence="1">The sequence shown here is derived from an EMBL/GenBank/DDBJ whole genome shotgun (WGS) entry which is preliminary data.</text>
</comment>
<evidence type="ECO:0000313" key="1">
    <source>
        <dbReference type="EMBL" id="CAK0838053.1"/>
    </source>
</evidence>
<evidence type="ECO:0008006" key="3">
    <source>
        <dbReference type="Google" id="ProtNLM"/>
    </source>
</evidence>
<proteinExistence type="predicted"/>
<accession>A0ABN9SZJ4</accession>
<organism evidence="1 2">
    <name type="scientific">Prorocentrum cordatum</name>
    <dbReference type="NCBI Taxonomy" id="2364126"/>
    <lineage>
        <taxon>Eukaryota</taxon>
        <taxon>Sar</taxon>
        <taxon>Alveolata</taxon>
        <taxon>Dinophyceae</taxon>
        <taxon>Prorocentrales</taxon>
        <taxon>Prorocentraceae</taxon>
        <taxon>Prorocentrum</taxon>
    </lineage>
</organism>